<evidence type="ECO:0000256" key="12">
    <source>
        <dbReference type="ARBA" id="ARBA00023214"/>
    </source>
</evidence>
<dbReference type="PRINTS" id="PR01120">
    <property type="entry name" value="CLCHANNELPLT"/>
</dbReference>
<dbReference type="CDD" id="cd04591">
    <property type="entry name" value="CBS_pair_voltage-gated_CLC_euk_bac"/>
    <property type="match status" value="1"/>
</dbReference>
<dbReference type="AlphaFoldDB" id="A0A8T2V2P3"/>
<dbReference type="InterPro" id="IPR002251">
    <property type="entry name" value="Cl_channel_pln"/>
</dbReference>
<dbReference type="PRINTS" id="PR00762">
    <property type="entry name" value="CLCHANNEL"/>
</dbReference>
<dbReference type="InterPro" id="IPR051280">
    <property type="entry name" value="Cl-channel/antiporter"/>
</dbReference>
<dbReference type="Gene3D" id="1.10.3080.10">
    <property type="entry name" value="Clc chloride channel"/>
    <property type="match status" value="1"/>
</dbReference>
<evidence type="ECO:0000313" key="16">
    <source>
        <dbReference type="EMBL" id="KAH7441662.1"/>
    </source>
</evidence>
<feature type="transmembrane region" description="Helical" evidence="14">
    <location>
        <begin position="154"/>
        <end position="180"/>
    </location>
</feature>
<feature type="transmembrane region" description="Helical" evidence="14">
    <location>
        <begin position="305"/>
        <end position="324"/>
    </location>
</feature>
<evidence type="ECO:0000256" key="9">
    <source>
        <dbReference type="ARBA" id="ARBA00023122"/>
    </source>
</evidence>
<name>A0A8T2V2P3_CERRI</name>
<feature type="transmembrane region" description="Helical" evidence="14">
    <location>
        <begin position="354"/>
        <end position="377"/>
    </location>
</feature>
<feature type="transmembrane region" description="Helical" evidence="14">
    <location>
        <begin position="331"/>
        <end position="348"/>
    </location>
</feature>
<dbReference type="EMBL" id="CM035408">
    <property type="protein sequence ID" value="KAH7441662.1"/>
    <property type="molecule type" value="Genomic_DNA"/>
</dbReference>
<gene>
    <name evidence="16" type="ORF">KP509_03G047600</name>
</gene>
<dbReference type="GO" id="GO:0005247">
    <property type="term" value="F:voltage-gated chloride channel activity"/>
    <property type="evidence" value="ECO:0007669"/>
    <property type="project" value="InterPro"/>
</dbReference>
<feature type="transmembrane region" description="Helical" evidence="14">
    <location>
        <begin position="477"/>
        <end position="499"/>
    </location>
</feature>
<dbReference type="EMBL" id="CM035408">
    <property type="protein sequence ID" value="KAH7441663.1"/>
    <property type="molecule type" value="Genomic_DNA"/>
</dbReference>
<evidence type="ECO:0000256" key="4">
    <source>
        <dbReference type="ARBA" id="ARBA00022692"/>
    </source>
</evidence>
<dbReference type="PANTHER" id="PTHR11689:SF144">
    <property type="entry name" value="CHLORIDE CHANNEL PROTEIN"/>
    <property type="match status" value="1"/>
</dbReference>
<evidence type="ECO:0000256" key="6">
    <source>
        <dbReference type="ARBA" id="ARBA00022882"/>
    </source>
</evidence>
<comment type="caution">
    <text evidence="14">Lacks conserved residue(s) required for the propagation of feature annotation.</text>
</comment>
<keyword evidence="11" id="KW-0869">Chloride channel</keyword>
<evidence type="ECO:0000256" key="1">
    <source>
        <dbReference type="ARBA" id="ARBA00004141"/>
    </source>
</evidence>
<evidence type="ECO:0000256" key="7">
    <source>
        <dbReference type="ARBA" id="ARBA00022989"/>
    </source>
</evidence>
<evidence type="ECO:0000256" key="11">
    <source>
        <dbReference type="ARBA" id="ARBA00023173"/>
    </source>
</evidence>
<dbReference type="OrthoDB" id="428525at2759"/>
<evidence type="ECO:0000256" key="14">
    <source>
        <dbReference type="RuleBase" id="RU361221"/>
    </source>
</evidence>
<keyword evidence="8 14" id="KW-0406">Ion transport</keyword>
<keyword evidence="9 13" id="KW-0129">CBS domain</keyword>
<keyword evidence="5" id="KW-0677">Repeat</keyword>
<dbReference type="InterPro" id="IPR046342">
    <property type="entry name" value="CBS_dom_sf"/>
</dbReference>
<comment type="similarity">
    <text evidence="2 14">Belongs to the chloride channel (TC 2.A.49) family.</text>
</comment>
<keyword evidence="7 14" id="KW-1133">Transmembrane helix</keyword>
<feature type="domain" description="CBS" evidence="15">
    <location>
        <begin position="718"/>
        <end position="781"/>
    </location>
</feature>
<dbReference type="Pfam" id="PF00571">
    <property type="entry name" value="CBS"/>
    <property type="match status" value="1"/>
</dbReference>
<dbReference type="SUPFAM" id="SSF81340">
    <property type="entry name" value="Clc chloride channel"/>
    <property type="match status" value="1"/>
</dbReference>
<feature type="transmembrane region" description="Helical" evidence="14">
    <location>
        <begin position="270"/>
        <end position="293"/>
    </location>
</feature>
<dbReference type="GO" id="GO:0034707">
    <property type="term" value="C:chloride channel complex"/>
    <property type="evidence" value="ECO:0007669"/>
    <property type="project" value="UniProtKB-KW"/>
</dbReference>
<sequence>MDHNDTTDGDLDLYDTHSYDDSMLDDHADNWTISSPKSFDLENGSTEHLLTEHSTLKRGGSSFPNETSQTAIIGVKSSHIESLDYEIVENDIFKQDWRSRTRAQILQYIILKWTMAFLVGLCTGLIAYAINMAVEYIAGYKLSQTTRFISDSKYSIAFSIFAGGNILLVLSSAILCAIFAPAAAGSGIPEVKAYLNGIDAPNILAPTTFIVKVLGSIGAVAGGLAVGKEGPLVHTGSCIASLLSQGGSKRYGLTWQWLRYFKNDRDRRDLVTCGAAAGVSAAFRAPVGGVLFALEEAASWWRSSLLWRAFFTSAIVAVTLRVALSSCKGDNCGVFGTGGLIMFDMGVISTETGLLELVPVIILGTSGGLLGAFYTFLSGKVLKTYANWHAKYGLFGKLFQAFLVALITSVLIFGLPWLGACTACPTGITHECPSNGLSGKYKQFTCQSGYYNDLASLLLNTNDNVIRNLFSTNTEGLYHYSSLAILLCSSFFLALITYGTAIPSGLFIPVIIIGAAYGRLVGWFVRSTTQLQTFDEGIYAYLGAASLLGGSMRMTVSVCVILLELTNNLLTLPPTMLVLLISKTLGDLFNHSVYDQILHIKGLPFLVEKPEPYMKHLTVMDVCSSPPMTLSAIERLGNIVEVLKSTDHNGFPVLEHSSEVPKLHGLILRSHLLVLLQKRESDYNSADFAKPGSGKSRRIEDIQLQTEQMNEYVDLRPYTNASPYTVVDNMSLAKAFSMFRQLGLRHLCVVSTTPKASPISGILTRHDFMPEHVLGLYPHLRANKWNRLHTKSSVSDVFVS</sequence>
<dbReference type="Proteomes" id="UP000825935">
    <property type="component" value="Chromosome 3"/>
</dbReference>
<keyword evidence="4 14" id="KW-0812">Transmembrane</keyword>
<dbReference type="InterPro" id="IPR001807">
    <property type="entry name" value="ClC"/>
</dbReference>
<reference evidence="16" key="1">
    <citation type="submission" date="2021-08" db="EMBL/GenBank/DDBJ databases">
        <title>WGS assembly of Ceratopteris richardii.</title>
        <authorList>
            <person name="Marchant D.B."/>
            <person name="Chen G."/>
            <person name="Jenkins J."/>
            <person name="Shu S."/>
            <person name="Leebens-Mack J."/>
            <person name="Grimwood J."/>
            <person name="Schmutz J."/>
            <person name="Soltis P."/>
            <person name="Soltis D."/>
            <person name="Chen Z.-H."/>
        </authorList>
    </citation>
    <scope>NUCLEOTIDE SEQUENCE</scope>
    <source>
        <strain evidence="16">Whitten #5841</strain>
        <tissue evidence="16">Leaf</tissue>
    </source>
</reference>
<evidence type="ECO:0000256" key="10">
    <source>
        <dbReference type="ARBA" id="ARBA00023136"/>
    </source>
</evidence>
<evidence type="ECO:0000256" key="5">
    <source>
        <dbReference type="ARBA" id="ARBA00022737"/>
    </source>
</evidence>
<keyword evidence="3 14" id="KW-0813">Transport</keyword>
<dbReference type="Pfam" id="PF00654">
    <property type="entry name" value="Voltage_CLC"/>
    <property type="match status" value="1"/>
</dbReference>
<comment type="caution">
    <text evidence="16">The sequence shown here is derived from an EMBL/GenBank/DDBJ whole genome shotgun (WGS) entry which is preliminary data.</text>
</comment>
<keyword evidence="17" id="KW-1185">Reference proteome</keyword>
<dbReference type="PANTHER" id="PTHR11689">
    <property type="entry name" value="CHLORIDE CHANNEL PROTEIN CLC FAMILY MEMBER"/>
    <property type="match status" value="1"/>
</dbReference>
<accession>A0A8T2V2P3</accession>
<evidence type="ECO:0000313" key="17">
    <source>
        <dbReference type="Proteomes" id="UP000825935"/>
    </source>
</evidence>
<dbReference type="SMART" id="SM00116">
    <property type="entry name" value="CBS"/>
    <property type="match status" value="2"/>
</dbReference>
<evidence type="ECO:0000259" key="15">
    <source>
        <dbReference type="PROSITE" id="PS51371"/>
    </source>
</evidence>
<protein>
    <recommendedName>
        <fullName evidence="14">Chloride channel protein</fullName>
    </recommendedName>
</protein>
<organism evidence="16 17">
    <name type="scientific">Ceratopteris richardii</name>
    <name type="common">Triangle waterfern</name>
    <dbReference type="NCBI Taxonomy" id="49495"/>
    <lineage>
        <taxon>Eukaryota</taxon>
        <taxon>Viridiplantae</taxon>
        <taxon>Streptophyta</taxon>
        <taxon>Embryophyta</taxon>
        <taxon>Tracheophyta</taxon>
        <taxon>Polypodiopsida</taxon>
        <taxon>Polypodiidae</taxon>
        <taxon>Polypodiales</taxon>
        <taxon>Pteridineae</taxon>
        <taxon>Pteridaceae</taxon>
        <taxon>Parkerioideae</taxon>
        <taxon>Ceratopteris</taxon>
    </lineage>
</organism>
<dbReference type="Gene3D" id="3.10.580.10">
    <property type="entry name" value="CBS-domain"/>
    <property type="match status" value="1"/>
</dbReference>
<keyword evidence="6" id="KW-0407">Ion channel</keyword>
<dbReference type="PROSITE" id="PS51371">
    <property type="entry name" value="CBS"/>
    <property type="match status" value="1"/>
</dbReference>
<dbReference type="OMA" id="RSVKWEK"/>
<evidence type="ECO:0000256" key="2">
    <source>
        <dbReference type="ARBA" id="ARBA00009476"/>
    </source>
</evidence>
<dbReference type="InterPro" id="IPR014743">
    <property type="entry name" value="Cl-channel_core"/>
</dbReference>
<feature type="transmembrane region" description="Helical" evidence="14">
    <location>
        <begin position="108"/>
        <end position="134"/>
    </location>
</feature>
<feature type="transmembrane region" description="Helical" evidence="14">
    <location>
        <begin position="506"/>
        <end position="526"/>
    </location>
</feature>
<evidence type="ECO:0000256" key="8">
    <source>
        <dbReference type="ARBA" id="ARBA00023065"/>
    </source>
</evidence>
<evidence type="ECO:0000256" key="13">
    <source>
        <dbReference type="PROSITE-ProRule" id="PRU00703"/>
    </source>
</evidence>
<keyword evidence="6" id="KW-0851">Voltage-gated channel</keyword>
<keyword evidence="12 14" id="KW-0868">Chloride</keyword>
<dbReference type="SUPFAM" id="SSF54631">
    <property type="entry name" value="CBS-domain pair"/>
    <property type="match status" value="1"/>
</dbReference>
<keyword evidence="10 14" id="KW-0472">Membrane</keyword>
<evidence type="ECO:0000256" key="3">
    <source>
        <dbReference type="ARBA" id="ARBA00022448"/>
    </source>
</evidence>
<proteinExistence type="inferred from homology"/>
<dbReference type="InterPro" id="IPR000644">
    <property type="entry name" value="CBS_dom"/>
</dbReference>
<comment type="subcellular location">
    <subcellularLocation>
        <location evidence="1 14">Membrane</location>
        <topology evidence="1 14">Multi-pass membrane protein</topology>
    </subcellularLocation>
</comment>
<feature type="transmembrane region" description="Helical" evidence="14">
    <location>
        <begin position="398"/>
        <end position="418"/>
    </location>
</feature>
<dbReference type="CDD" id="cd03685">
    <property type="entry name" value="ClC_6_like"/>
    <property type="match status" value="1"/>
</dbReference>